<sequence>MGNAEGQTSEDNNLTLRFTRGERTTHEAFRKDIEKWTKLTQIASALPS</sequence>
<evidence type="ECO:0000313" key="2">
    <source>
        <dbReference type="EMBL" id="GAF80314.1"/>
    </source>
</evidence>
<protein>
    <submittedName>
        <fullName evidence="2">Uncharacterized protein</fullName>
    </submittedName>
</protein>
<dbReference type="EMBL" id="BARS01003274">
    <property type="protein sequence ID" value="GAF80314.1"/>
    <property type="molecule type" value="Genomic_DNA"/>
</dbReference>
<feature type="non-terminal residue" evidence="2">
    <location>
        <position position="48"/>
    </location>
</feature>
<name>X0SH22_9ZZZZ</name>
<comment type="caution">
    <text evidence="2">The sequence shown here is derived from an EMBL/GenBank/DDBJ whole genome shotgun (WGS) entry which is preliminary data.</text>
</comment>
<evidence type="ECO:0000256" key="1">
    <source>
        <dbReference type="SAM" id="MobiDB-lite"/>
    </source>
</evidence>
<dbReference type="AlphaFoldDB" id="X0SH22"/>
<feature type="compositionally biased region" description="Polar residues" evidence="1">
    <location>
        <begin position="1"/>
        <end position="16"/>
    </location>
</feature>
<accession>X0SH22</accession>
<proteinExistence type="predicted"/>
<organism evidence="2">
    <name type="scientific">marine sediment metagenome</name>
    <dbReference type="NCBI Taxonomy" id="412755"/>
    <lineage>
        <taxon>unclassified sequences</taxon>
        <taxon>metagenomes</taxon>
        <taxon>ecological metagenomes</taxon>
    </lineage>
</organism>
<feature type="region of interest" description="Disordered" evidence="1">
    <location>
        <begin position="1"/>
        <end position="20"/>
    </location>
</feature>
<reference evidence="2" key="1">
    <citation type="journal article" date="2014" name="Front. Microbiol.">
        <title>High frequency of phylogenetically diverse reductive dehalogenase-homologous genes in deep subseafloor sedimentary metagenomes.</title>
        <authorList>
            <person name="Kawai M."/>
            <person name="Futagami T."/>
            <person name="Toyoda A."/>
            <person name="Takaki Y."/>
            <person name="Nishi S."/>
            <person name="Hori S."/>
            <person name="Arai W."/>
            <person name="Tsubouchi T."/>
            <person name="Morono Y."/>
            <person name="Uchiyama I."/>
            <person name="Ito T."/>
            <person name="Fujiyama A."/>
            <person name="Inagaki F."/>
            <person name="Takami H."/>
        </authorList>
    </citation>
    <scope>NUCLEOTIDE SEQUENCE</scope>
    <source>
        <strain evidence="2">Expedition CK06-06</strain>
    </source>
</reference>
<gene>
    <name evidence="2" type="ORF">S01H1_06329</name>
</gene>